<protein>
    <submittedName>
        <fullName evidence="2">Fatty acid hydroxylase domain containing 2</fullName>
    </submittedName>
</protein>
<keyword evidence="1" id="KW-0472">Membrane</keyword>
<accession>A0A9L0R2H3</accession>
<keyword evidence="3" id="KW-1185">Reference proteome</keyword>
<dbReference type="Ensembl" id="ENSECAT00000128140.1">
    <property type="protein sequence ID" value="ENSECAP00000055914.1"/>
    <property type="gene ID" value="ENSECAG00000014962.4"/>
</dbReference>
<feature type="transmembrane region" description="Helical" evidence="1">
    <location>
        <begin position="58"/>
        <end position="79"/>
    </location>
</feature>
<feature type="transmembrane region" description="Helical" evidence="1">
    <location>
        <begin position="106"/>
        <end position="131"/>
    </location>
</feature>
<evidence type="ECO:0000313" key="3">
    <source>
        <dbReference type="Proteomes" id="UP000002281"/>
    </source>
</evidence>
<dbReference type="GeneTree" id="ENSGT00940000157328"/>
<gene>
    <name evidence="2" type="primary">FAXDC2</name>
</gene>
<sequence>MAVSACLPTGISWGTLQNMETQAHLRGSYVLGSGRGLGIRIFQSSQEGHIWGSMRRTAFILGSGLLLLVAFWNSVTWHLQRFWGASGYFWQAQWERLLSTFEGKEWILYIIGATQVPSLLFWSFNGLLLVVDTTGKPNFISRYRIQVGKNEPEYKLSEGRNPFLAFFPARGTLHAT</sequence>
<proteinExistence type="predicted"/>
<reference evidence="2 3" key="1">
    <citation type="journal article" date="2009" name="Science">
        <title>Genome sequence, comparative analysis, and population genetics of the domestic horse.</title>
        <authorList>
            <consortium name="Broad Institute Genome Sequencing Platform"/>
            <consortium name="Broad Institute Whole Genome Assembly Team"/>
            <person name="Wade C.M."/>
            <person name="Giulotto E."/>
            <person name="Sigurdsson S."/>
            <person name="Zoli M."/>
            <person name="Gnerre S."/>
            <person name="Imsland F."/>
            <person name="Lear T.L."/>
            <person name="Adelson D.L."/>
            <person name="Bailey E."/>
            <person name="Bellone R.R."/>
            <person name="Bloecker H."/>
            <person name="Distl O."/>
            <person name="Edgar R.C."/>
            <person name="Garber M."/>
            <person name="Leeb T."/>
            <person name="Mauceli E."/>
            <person name="MacLeod J.N."/>
            <person name="Penedo M.C.T."/>
            <person name="Raison J.M."/>
            <person name="Sharpe T."/>
            <person name="Vogel J."/>
            <person name="Andersson L."/>
            <person name="Antczak D.F."/>
            <person name="Biagi T."/>
            <person name="Binns M.M."/>
            <person name="Chowdhary B.P."/>
            <person name="Coleman S.J."/>
            <person name="Della Valle G."/>
            <person name="Fryc S."/>
            <person name="Guerin G."/>
            <person name="Hasegawa T."/>
            <person name="Hill E.W."/>
            <person name="Jurka J."/>
            <person name="Kiialainen A."/>
            <person name="Lindgren G."/>
            <person name="Liu J."/>
            <person name="Magnani E."/>
            <person name="Mickelson J.R."/>
            <person name="Murray J."/>
            <person name="Nergadze S.G."/>
            <person name="Onofrio R."/>
            <person name="Pedroni S."/>
            <person name="Piras M.F."/>
            <person name="Raudsepp T."/>
            <person name="Rocchi M."/>
            <person name="Roeed K.H."/>
            <person name="Ryder O.A."/>
            <person name="Searle S."/>
            <person name="Skow L."/>
            <person name="Swinburne J.E."/>
            <person name="Syvaenen A.C."/>
            <person name="Tozaki T."/>
            <person name="Valberg S.J."/>
            <person name="Vaudin M."/>
            <person name="White J.R."/>
            <person name="Zody M.C."/>
            <person name="Lander E.S."/>
            <person name="Lindblad-Toh K."/>
        </authorList>
    </citation>
    <scope>NUCLEOTIDE SEQUENCE [LARGE SCALE GENOMIC DNA]</scope>
    <source>
        <strain evidence="2 3">Thoroughbred</strain>
    </source>
</reference>
<dbReference type="AlphaFoldDB" id="A0A9L0R2H3"/>
<keyword evidence="1" id="KW-0812">Transmembrane</keyword>
<reference evidence="2" key="3">
    <citation type="submission" date="2025-09" db="UniProtKB">
        <authorList>
            <consortium name="Ensembl"/>
        </authorList>
    </citation>
    <scope>IDENTIFICATION</scope>
    <source>
        <strain evidence="2">Thoroughbred</strain>
    </source>
</reference>
<reference evidence="2" key="2">
    <citation type="submission" date="2025-08" db="UniProtKB">
        <authorList>
            <consortium name="Ensembl"/>
        </authorList>
    </citation>
    <scope>IDENTIFICATION</scope>
    <source>
        <strain evidence="2">Thoroughbred</strain>
    </source>
</reference>
<keyword evidence="1" id="KW-1133">Transmembrane helix</keyword>
<name>A0A9L0R2H3_HORSE</name>
<dbReference type="Proteomes" id="UP000002281">
    <property type="component" value="Chromosome 14"/>
</dbReference>
<evidence type="ECO:0000313" key="2">
    <source>
        <dbReference type="Ensembl" id="ENSECAP00000055914.1"/>
    </source>
</evidence>
<organism evidence="2 3">
    <name type="scientific">Equus caballus</name>
    <name type="common">Horse</name>
    <dbReference type="NCBI Taxonomy" id="9796"/>
    <lineage>
        <taxon>Eukaryota</taxon>
        <taxon>Metazoa</taxon>
        <taxon>Chordata</taxon>
        <taxon>Craniata</taxon>
        <taxon>Vertebrata</taxon>
        <taxon>Euteleostomi</taxon>
        <taxon>Mammalia</taxon>
        <taxon>Eutheria</taxon>
        <taxon>Laurasiatheria</taxon>
        <taxon>Perissodactyla</taxon>
        <taxon>Equidae</taxon>
        <taxon>Equus</taxon>
    </lineage>
</organism>
<evidence type="ECO:0000256" key="1">
    <source>
        <dbReference type="SAM" id="Phobius"/>
    </source>
</evidence>